<name>A0A1L9P5G7_ASPVE</name>
<accession>A0A1L9P5G7</accession>
<feature type="transmembrane region" description="Helical" evidence="6">
    <location>
        <begin position="296"/>
        <end position="319"/>
    </location>
</feature>
<dbReference type="GeneID" id="63721518"/>
<dbReference type="AlphaFoldDB" id="A0A1L9P5G7"/>
<feature type="transmembrane region" description="Helical" evidence="6">
    <location>
        <begin position="207"/>
        <end position="225"/>
    </location>
</feature>
<reference evidence="8" key="1">
    <citation type="journal article" date="2017" name="Genome Biol.">
        <title>Comparative genomics reveals high biological diversity and specific adaptations in the industrially and medically important fungal genus Aspergillus.</title>
        <authorList>
            <person name="de Vries R.P."/>
            <person name="Riley R."/>
            <person name="Wiebenga A."/>
            <person name="Aguilar-Osorio G."/>
            <person name="Amillis S."/>
            <person name="Uchima C.A."/>
            <person name="Anderluh G."/>
            <person name="Asadollahi M."/>
            <person name="Askin M."/>
            <person name="Barry K."/>
            <person name="Battaglia E."/>
            <person name="Bayram O."/>
            <person name="Benocci T."/>
            <person name="Braus-Stromeyer S.A."/>
            <person name="Caldana C."/>
            <person name="Canovas D."/>
            <person name="Cerqueira G.C."/>
            <person name="Chen F."/>
            <person name="Chen W."/>
            <person name="Choi C."/>
            <person name="Clum A."/>
            <person name="Dos Santos R.A."/>
            <person name="Damasio A.R."/>
            <person name="Diallinas G."/>
            <person name="Emri T."/>
            <person name="Fekete E."/>
            <person name="Flipphi M."/>
            <person name="Freyberg S."/>
            <person name="Gallo A."/>
            <person name="Gournas C."/>
            <person name="Habgood R."/>
            <person name="Hainaut M."/>
            <person name="Harispe M.L."/>
            <person name="Henrissat B."/>
            <person name="Hilden K.S."/>
            <person name="Hope R."/>
            <person name="Hossain A."/>
            <person name="Karabika E."/>
            <person name="Karaffa L."/>
            <person name="Karanyi Z."/>
            <person name="Krasevec N."/>
            <person name="Kuo A."/>
            <person name="Kusch H."/>
            <person name="LaButti K."/>
            <person name="Lagendijk E.L."/>
            <person name="Lapidus A."/>
            <person name="Levasseur A."/>
            <person name="Lindquist E."/>
            <person name="Lipzen A."/>
            <person name="Logrieco A.F."/>
            <person name="MacCabe A."/>
            <person name="Maekelae M.R."/>
            <person name="Malavazi I."/>
            <person name="Melin P."/>
            <person name="Meyer V."/>
            <person name="Mielnichuk N."/>
            <person name="Miskei M."/>
            <person name="Molnar A.P."/>
            <person name="Mule G."/>
            <person name="Ngan C.Y."/>
            <person name="Orejas M."/>
            <person name="Orosz E."/>
            <person name="Ouedraogo J.P."/>
            <person name="Overkamp K.M."/>
            <person name="Park H.-S."/>
            <person name="Perrone G."/>
            <person name="Piumi F."/>
            <person name="Punt P.J."/>
            <person name="Ram A.F."/>
            <person name="Ramon A."/>
            <person name="Rauscher S."/>
            <person name="Record E."/>
            <person name="Riano-Pachon D.M."/>
            <person name="Robert V."/>
            <person name="Roehrig J."/>
            <person name="Ruller R."/>
            <person name="Salamov A."/>
            <person name="Salih N.S."/>
            <person name="Samson R.A."/>
            <person name="Sandor E."/>
            <person name="Sanguinetti M."/>
            <person name="Schuetze T."/>
            <person name="Sepcic K."/>
            <person name="Shelest E."/>
            <person name="Sherlock G."/>
            <person name="Sophianopoulou V."/>
            <person name="Squina F.M."/>
            <person name="Sun H."/>
            <person name="Susca A."/>
            <person name="Todd R.B."/>
            <person name="Tsang A."/>
            <person name="Unkles S.E."/>
            <person name="van de Wiele N."/>
            <person name="van Rossen-Uffink D."/>
            <person name="Oliveira J.V."/>
            <person name="Vesth T.C."/>
            <person name="Visser J."/>
            <person name="Yu J.-H."/>
            <person name="Zhou M."/>
            <person name="Andersen M.R."/>
            <person name="Archer D.B."/>
            <person name="Baker S.E."/>
            <person name="Benoit I."/>
            <person name="Brakhage A.A."/>
            <person name="Braus G.H."/>
            <person name="Fischer R."/>
            <person name="Frisvad J.C."/>
            <person name="Goldman G.H."/>
            <person name="Houbraken J."/>
            <person name="Oakley B."/>
            <person name="Pocsi I."/>
            <person name="Scazzocchio C."/>
            <person name="Seiboth B."/>
            <person name="vanKuyk P.A."/>
            <person name="Wortman J."/>
            <person name="Dyer P.S."/>
            <person name="Grigoriev I.V."/>
        </authorList>
    </citation>
    <scope>NUCLEOTIDE SEQUENCE [LARGE SCALE GENOMIC DNA]</scope>
    <source>
        <strain evidence="8">CBS 583.65</strain>
    </source>
</reference>
<comment type="subcellular location">
    <subcellularLocation>
        <location evidence="1">Membrane</location>
        <topology evidence="1">Multi-pass membrane protein</topology>
    </subcellularLocation>
</comment>
<dbReference type="Pfam" id="PF13520">
    <property type="entry name" value="AA_permease_2"/>
    <property type="match status" value="1"/>
</dbReference>
<dbReference type="OrthoDB" id="3257095at2759"/>
<dbReference type="STRING" id="1036611.A0A1L9P5G7"/>
<evidence type="ECO:0000256" key="3">
    <source>
        <dbReference type="ARBA" id="ARBA00022692"/>
    </source>
</evidence>
<keyword evidence="4 6" id="KW-1133">Transmembrane helix</keyword>
<feature type="transmembrane region" description="Helical" evidence="6">
    <location>
        <begin position="351"/>
        <end position="371"/>
    </location>
</feature>
<keyword evidence="3 6" id="KW-0812">Transmembrane</keyword>
<gene>
    <name evidence="7" type="ORF">ASPVEDRAFT_122672</name>
</gene>
<keyword evidence="5 6" id="KW-0472">Membrane</keyword>
<feature type="transmembrane region" description="Helical" evidence="6">
    <location>
        <begin position="46"/>
        <end position="72"/>
    </location>
</feature>
<dbReference type="PIRSF" id="PIRSF006060">
    <property type="entry name" value="AA_transporter"/>
    <property type="match status" value="1"/>
</dbReference>
<feature type="transmembrane region" description="Helical" evidence="6">
    <location>
        <begin position="12"/>
        <end position="40"/>
    </location>
</feature>
<evidence type="ECO:0000256" key="1">
    <source>
        <dbReference type="ARBA" id="ARBA00004141"/>
    </source>
</evidence>
<evidence type="ECO:0000256" key="5">
    <source>
        <dbReference type="ARBA" id="ARBA00023136"/>
    </source>
</evidence>
<dbReference type="GO" id="GO:0016020">
    <property type="term" value="C:membrane"/>
    <property type="evidence" value="ECO:0007669"/>
    <property type="project" value="UniProtKB-SubCell"/>
</dbReference>
<sequence length="480" mass="52121">MPTLNSFEEQHFSLISVLSIGYSVTNSAMAILASLSIAIGNGGPVLWTWAHIAIAIISLCIAVTLGEFASAMPNAAGQMYWVSVLAPRRVRRGCAYLTGVLAWASSLCIVASGTLITPQMVIGMYSLHRPDFVYKPWMGFVGFQVTNLFVFFFNIIERFLPRLGQGSLALSVVSIAIIFVTMLSMSQDKQPASFVFTQFVNTSGWDGTIAALTGVLGISWGYSRLDVCTHLEEEVPQPERNIPKALLATVLVGFATAFPMVLALLFSITDITPVISTPTLVPSLEVFRQACNSSTAAALGLQTLVVAVFLGSIFGAHTWQARLCWSLARQKGLPGSKCLSQIAPRPFSVPLWAHFTSCVIVSLLGIIYLGSSVAFNAFVSCGIYFQYTTYSICVICLFLRGRSRFAHGPFWLPRAGPVCHVVTVAWTVFSLVMYSFPPTAAITPTTVTYSPVIYVGVLVLTAVLWVSYGRRHFVCPVESD</sequence>
<evidence type="ECO:0000313" key="7">
    <source>
        <dbReference type="EMBL" id="OJI96736.1"/>
    </source>
</evidence>
<dbReference type="EMBL" id="KV878125">
    <property type="protein sequence ID" value="OJI96736.1"/>
    <property type="molecule type" value="Genomic_DNA"/>
</dbReference>
<dbReference type="RefSeq" id="XP_040662499.1">
    <property type="nucleotide sequence ID" value="XM_040806007.1"/>
</dbReference>
<organism evidence="7 8">
    <name type="scientific">Aspergillus versicolor CBS 583.65</name>
    <dbReference type="NCBI Taxonomy" id="1036611"/>
    <lineage>
        <taxon>Eukaryota</taxon>
        <taxon>Fungi</taxon>
        <taxon>Dikarya</taxon>
        <taxon>Ascomycota</taxon>
        <taxon>Pezizomycotina</taxon>
        <taxon>Eurotiomycetes</taxon>
        <taxon>Eurotiomycetidae</taxon>
        <taxon>Eurotiales</taxon>
        <taxon>Aspergillaceae</taxon>
        <taxon>Aspergillus</taxon>
        <taxon>Aspergillus subgen. Nidulantes</taxon>
    </lineage>
</organism>
<feature type="transmembrane region" description="Helical" evidence="6">
    <location>
        <begin position="93"/>
        <end position="117"/>
    </location>
</feature>
<feature type="transmembrane region" description="Helical" evidence="6">
    <location>
        <begin position="411"/>
        <end position="436"/>
    </location>
</feature>
<protein>
    <recommendedName>
        <fullName evidence="9">Choline transport protein</fullName>
    </recommendedName>
</protein>
<proteinExistence type="predicted"/>
<feature type="transmembrane region" description="Helical" evidence="6">
    <location>
        <begin position="377"/>
        <end position="399"/>
    </location>
</feature>
<dbReference type="InterPro" id="IPR002293">
    <property type="entry name" value="AA/rel_permease1"/>
</dbReference>
<dbReference type="GO" id="GO:0022857">
    <property type="term" value="F:transmembrane transporter activity"/>
    <property type="evidence" value="ECO:0007669"/>
    <property type="project" value="InterPro"/>
</dbReference>
<feature type="transmembrane region" description="Helical" evidence="6">
    <location>
        <begin position="245"/>
        <end position="268"/>
    </location>
</feature>
<keyword evidence="8" id="KW-1185">Reference proteome</keyword>
<feature type="transmembrane region" description="Helical" evidence="6">
    <location>
        <begin position="137"/>
        <end position="156"/>
    </location>
</feature>
<dbReference type="Proteomes" id="UP000184073">
    <property type="component" value="Unassembled WGS sequence"/>
</dbReference>
<dbReference type="VEuPathDB" id="FungiDB:ASPVEDRAFT_122672"/>
<evidence type="ECO:0000256" key="6">
    <source>
        <dbReference type="SAM" id="Phobius"/>
    </source>
</evidence>
<evidence type="ECO:0000313" key="8">
    <source>
        <dbReference type="Proteomes" id="UP000184073"/>
    </source>
</evidence>
<dbReference type="PANTHER" id="PTHR45649:SF7">
    <property type="entry name" value="CHOLINE TRANSPORT PROTEIN"/>
    <property type="match status" value="1"/>
</dbReference>
<evidence type="ECO:0000256" key="2">
    <source>
        <dbReference type="ARBA" id="ARBA00022448"/>
    </source>
</evidence>
<keyword evidence="2" id="KW-0813">Transport</keyword>
<feature type="transmembrane region" description="Helical" evidence="6">
    <location>
        <begin position="168"/>
        <end position="187"/>
    </location>
</feature>
<dbReference type="PANTHER" id="PTHR45649">
    <property type="entry name" value="AMINO-ACID PERMEASE BAT1"/>
    <property type="match status" value="1"/>
</dbReference>
<evidence type="ECO:0000256" key="4">
    <source>
        <dbReference type="ARBA" id="ARBA00022989"/>
    </source>
</evidence>
<evidence type="ECO:0008006" key="9">
    <source>
        <dbReference type="Google" id="ProtNLM"/>
    </source>
</evidence>
<feature type="transmembrane region" description="Helical" evidence="6">
    <location>
        <begin position="448"/>
        <end position="468"/>
    </location>
</feature>
<dbReference type="Gene3D" id="1.20.1740.10">
    <property type="entry name" value="Amino acid/polyamine transporter I"/>
    <property type="match status" value="1"/>
</dbReference>